<dbReference type="SUPFAM" id="SSF51206">
    <property type="entry name" value="cAMP-binding domain-like"/>
    <property type="match status" value="1"/>
</dbReference>
<dbReference type="SUPFAM" id="SSF46785">
    <property type="entry name" value="Winged helix' DNA-binding domain"/>
    <property type="match status" value="1"/>
</dbReference>
<protein>
    <submittedName>
        <fullName evidence="2">Crp/Fnr family transcriptional regulator</fullName>
    </submittedName>
</protein>
<keyword evidence="3" id="KW-1185">Reference proteome</keyword>
<dbReference type="Gene3D" id="2.60.120.10">
    <property type="entry name" value="Jelly Rolls"/>
    <property type="match status" value="1"/>
</dbReference>
<evidence type="ECO:0000313" key="3">
    <source>
        <dbReference type="Proteomes" id="UP000548787"/>
    </source>
</evidence>
<proteinExistence type="predicted"/>
<dbReference type="AlphaFoldDB" id="A0A7W1T4R9"/>
<dbReference type="InterPro" id="IPR018490">
    <property type="entry name" value="cNMP-bd_dom_sf"/>
</dbReference>
<evidence type="ECO:0000313" key="2">
    <source>
        <dbReference type="EMBL" id="MBA3925430.1"/>
    </source>
</evidence>
<gene>
    <name evidence="2" type="ORF">HPK16_03655</name>
</gene>
<reference evidence="2 3" key="1">
    <citation type="submission" date="2020-08" db="EMBL/GenBank/DDBJ databases">
        <title>Listeria ohnekaius sp. nov. and Listeria portnoyii sp. nov. isolated from non-agricultural and natural environments.</title>
        <authorList>
            <person name="Weller D."/>
            <person name="Belias A.M."/>
            <person name="Liao J."/>
            <person name="Guo S."/>
            <person name="Orsi R.H."/>
            <person name="Wiedmann M."/>
        </authorList>
    </citation>
    <scope>NUCLEOTIDE SEQUENCE [LARGE SCALE GENOMIC DNA]</scope>
    <source>
        <strain evidence="2 3">FSL W9-0585</strain>
    </source>
</reference>
<dbReference type="InterPro" id="IPR014710">
    <property type="entry name" value="RmlC-like_jellyroll"/>
</dbReference>
<dbReference type="RefSeq" id="WP_181675663.1">
    <property type="nucleotide sequence ID" value="NZ_JABJVM010000003.1"/>
</dbReference>
<dbReference type="InterPro" id="IPR036390">
    <property type="entry name" value="WH_DNA-bd_sf"/>
</dbReference>
<dbReference type="CDD" id="cd00038">
    <property type="entry name" value="CAP_ED"/>
    <property type="match status" value="1"/>
</dbReference>
<organism evidence="2 3">
    <name type="scientific">Listeria rustica</name>
    <dbReference type="NCBI Taxonomy" id="2713503"/>
    <lineage>
        <taxon>Bacteria</taxon>
        <taxon>Bacillati</taxon>
        <taxon>Bacillota</taxon>
        <taxon>Bacilli</taxon>
        <taxon>Bacillales</taxon>
        <taxon>Listeriaceae</taxon>
        <taxon>Listeria</taxon>
    </lineage>
</organism>
<dbReference type="InterPro" id="IPR000595">
    <property type="entry name" value="cNMP-bd_dom"/>
</dbReference>
<dbReference type="Proteomes" id="UP000548787">
    <property type="component" value="Unassembled WGS sequence"/>
</dbReference>
<name>A0A7W1T4R9_9LIST</name>
<evidence type="ECO:0000256" key="1">
    <source>
        <dbReference type="ARBA" id="ARBA00023159"/>
    </source>
</evidence>
<dbReference type="EMBL" id="JABJVM010000003">
    <property type="protein sequence ID" value="MBA3925430.1"/>
    <property type="molecule type" value="Genomic_DNA"/>
</dbReference>
<dbReference type="InterPro" id="IPR036388">
    <property type="entry name" value="WH-like_DNA-bd_sf"/>
</dbReference>
<dbReference type="Gene3D" id="1.10.10.10">
    <property type="entry name" value="Winged helix-like DNA-binding domain superfamily/Winged helix DNA-binding domain"/>
    <property type="match status" value="1"/>
</dbReference>
<accession>A0A7W1T4R9</accession>
<sequence length="238" mass="27690">MYNSDELKDPASLPNILKLLKKDPEFNRYCTQHRVAKGHVLKLTGDDRQFCYLLENGYLQYNYTGPFAKGYFFFIKPGKFVSLPLFKNQVHAEADVVAVTDVIWWKIDFEFLRKMLLIEDPKNYIVLNYTLEITYNFYMMTKKYLSSSEDRIYFCLARLIDNGIQIKENQVELPLFLTYDRLASISNVSKGYTANILTDLREEGILNASKKPWIVMDVARLKAKLGIQAAHPDNTWGI</sequence>
<keyword evidence="1" id="KW-0010">Activator</keyword>
<comment type="caution">
    <text evidence="2">The sequence shown here is derived from an EMBL/GenBank/DDBJ whole genome shotgun (WGS) entry which is preliminary data.</text>
</comment>